<evidence type="ECO:0000313" key="1">
    <source>
        <dbReference type="EMBL" id="EAS05946.2"/>
    </source>
</evidence>
<organism evidence="1 2">
    <name type="scientific">Tetrahymena thermophila (strain SB210)</name>
    <dbReference type="NCBI Taxonomy" id="312017"/>
    <lineage>
        <taxon>Eukaryota</taxon>
        <taxon>Sar</taxon>
        <taxon>Alveolata</taxon>
        <taxon>Ciliophora</taxon>
        <taxon>Intramacronucleata</taxon>
        <taxon>Oligohymenophorea</taxon>
        <taxon>Hymenostomatida</taxon>
        <taxon>Tetrahymenina</taxon>
        <taxon>Tetrahymenidae</taxon>
        <taxon>Tetrahymena</taxon>
    </lineage>
</organism>
<sequence>MNLIENSLKFQKNEQLTTLYDQSAYASQRSRCHSSQYNNSQMKRIEQESNCKDSVLSNCLIDFNDQTINKSIFKYDQSGNKFEILNSTRNDANISALEILQAQETSINKTEVNINIELIKGENQFSNIFKISVCDKGQGMSNSSIIQILEIIANKNSVFNSDYQNYNFIGWKVNHQIIGKMGPFYSFYVKSEKNQGLEYHFYIFQDIDILNQTQLNSEVKLFENNQFQEYILDSNQNYYHVNNIEFLRENIKQTKKNSKIRMKNNSTLNNQYMYQQTKLASNQFVRQLRTSSVNKQIEIHKFNNTTSNSNCIEESECSLSQNNIKKINSNQILTVQSALKINQEKFQGFQKYFQDQDQDF</sequence>
<accession>Q24DP4</accession>
<dbReference type="AlphaFoldDB" id="Q24DP4"/>
<dbReference type="KEGG" id="tet:TTHERM_00790930"/>
<dbReference type="HOGENOM" id="CLU_807722_0_0_1"/>
<dbReference type="RefSeq" id="XP_001026191.2">
    <property type="nucleotide sequence ID" value="XM_001026191.2"/>
</dbReference>
<dbReference type="InterPro" id="IPR036890">
    <property type="entry name" value="HATPase_C_sf"/>
</dbReference>
<dbReference type="SUPFAM" id="SSF55874">
    <property type="entry name" value="ATPase domain of HSP90 chaperone/DNA topoisomerase II/histidine kinase"/>
    <property type="match status" value="1"/>
</dbReference>
<dbReference type="eggNOG" id="ENOG502SWEY">
    <property type="taxonomic scope" value="Eukaryota"/>
</dbReference>
<keyword evidence="2" id="KW-1185">Reference proteome</keyword>
<protein>
    <submittedName>
        <fullName evidence="1">Uncharacterized protein</fullName>
    </submittedName>
</protein>
<dbReference type="Proteomes" id="UP000009168">
    <property type="component" value="Unassembled WGS sequence"/>
</dbReference>
<evidence type="ECO:0000313" key="2">
    <source>
        <dbReference type="Proteomes" id="UP000009168"/>
    </source>
</evidence>
<dbReference type="InParanoid" id="Q24DP4"/>
<reference evidence="2" key="1">
    <citation type="journal article" date="2006" name="PLoS Biol.">
        <title>Macronuclear genome sequence of the ciliate Tetrahymena thermophila, a model eukaryote.</title>
        <authorList>
            <person name="Eisen J.A."/>
            <person name="Coyne R.S."/>
            <person name="Wu M."/>
            <person name="Wu D."/>
            <person name="Thiagarajan M."/>
            <person name="Wortman J.R."/>
            <person name="Badger J.H."/>
            <person name="Ren Q."/>
            <person name="Amedeo P."/>
            <person name="Jones K.M."/>
            <person name="Tallon L.J."/>
            <person name="Delcher A.L."/>
            <person name="Salzberg S.L."/>
            <person name="Silva J.C."/>
            <person name="Haas B.J."/>
            <person name="Majoros W.H."/>
            <person name="Farzad M."/>
            <person name="Carlton J.M."/>
            <person name="Smith R.K. Jr."/>
            <person name="Garg J."/>
            <person name="Pearlman R.E."/>
            <person name="Karrer K.M."/>
            <person name="Sun L."/>
            <person name="Manning G."/>
            <person name="Elde N.C."/>
            <person name="Turkewitz A.P."/>
            <person name="Asai D.J."/>
            <person name="Wilkes D.E."/>
            <person name="Wang Y."/>
            <person name="Cai H."/>
            <person name="Collins K."/>
            <person name="Stewart B.A."/>
            <person name="Lee S.R."/>
            <person name="Wilamowska K."/>
            <person name="Weinberg Z."/>
            <person name="Ruzzo W.L."/>
            <person name="Wloga D."/>
            <person name="Gaertig J."/>
            <person name="Frankel J."/>
            <person name="Tsao C.-C."/>
            <person name="Gorovsky M.A."/>
            <person name="Keeling P.J."/>
            <person name="Waller R.F."/>
            <person name="Patron N.J."/>
            <person name="Cherry J.M."/>
            <person name="Stover N.A."/>
            <person name="Krieger C.J."/>
            <person name="del Toro C."/>
            <person name="Ryder H.F."/>
            <person name="Williamson S.C."/>
            <person name="Barbeau R.A."/>
            <person name="Hamilton E.P."/>
            <person name="Orias E."/>
        </authorList>
    </citation>
    <scope>NUCLEOTIDE SEQUENCE [LARGE SCALE GENOMIC DNA]</scope>
    <source>
        <strain evidence="2">SB210</strain>
    </source>
</reference>
<gene>
    <name evidence="1" type="ORF">TTHERM_00790930</name>
</gene>
<name>Q24DP4_TETTS</name>
<dbReference type="EMBL" id="GG662316">
    <property type="protein sequence ID" value="EAS05946.2"/>
    <property type="molecule type" value="Genomic_DNA"/>
</dbReference>
<dbReference type="GeneID" id="7837160"/>
<proteinExistence type="predicted"/>